<accession>A0A1D6E7Y4</accession>
<dbReference type="AlphaFoldDB" id="A0A1D6E7Y4"/>
<dbReference type="PANTHER" id="PTHR47557">
    <property type="entry name" value="PLANT UBX DOMAIN-CONTAINING PROTEIN 1"/>
    <property type="match status" value="1"/>
</dbReference>
<gene>
    <name evidence="1" type="ORF">ZEAMMB73_Zm00001d003254</name>
</gene>
<dbReference type="InterPro" id="IPR044232">
    <property type="entry name" value="PUX1"/>
</dbReference>
<protein>
    <submittedName>
        <fullName evidence="1">Plant UBX domain-containing protein 1</fullName>
    </submittedName>
</protein>
<dbReference type="GO" id="GO:0051117">
    <property type="term" value="F:ATPase binding"/>
    <property type="evidence" value="ECO:0007669"/>
    <property type="project" value="InterPro"/>
</dbReference>
<reference evidence="1" key="1">
    <citation type="submission" date="2015-12" db="EMBL/GenBank/DDBJ databases">
        <title>Update maize B73 reference genome by single molecule sequencing technologies.</title>
        <authorList>
            <consortium name="Maize Genome Sequencing Project"/>
            <person name="Ware D."/>
        </authorList>
    </citation>
    <scope>NUCLEOTIDE SEQUENCE [LARGE SCALE GENOMIC DNA]</scope>
    <source>
        <tissue evidence="1">Seedling</tissue>
    </source>
</reference>
<proteinExistence type="predicted"/>
<name>A0A1D6E7Y4_MAIZE</name>
<dbReference type="GO" id="GO:0032984">
    <property type="term" value="P:protein-containing complex disassembly"/>
    <property type="evidence" value="ECO:0007669"/>
    <property type="project" value="InterPro"/>
</dbReference>
<dbReference type="PANTHER" id="PTHR47557:SF2">
    <property type="entry name" value="PLANT UBX DOMAIN-CONTAINING PROTEIN 1"/>
    <property type="match status" value="1"/>
</dbReference>
<dbReference type="EMBL" id="CM007648">
    <property type="protein sequence ID" value="ONM16535.1"/>
    <property type="molecule type" value="Genomic_DNA"/>
</dbReference>
<dbReference type="ExpressionAtlas" id="A0A1D6E7Y4">
    <property type="expression patterns" value="baseline and differential"/>
</dbReference>
<organism evidence="1">
    <name type="scientific">Zea mays</name>
    <name type="common">Maize</name>
    <dbReference type="NCBI Taxonomy" id="4577"/>
    <lineage>
        <taxon>Eukaryota</taxon>
        <taxon>Viridiplantae</taxon>
        <taxon>Streptophyta</taxon>
        <taxon>Embryophyta</taxon>
        <taxon>Tracheophyta</taxon>
        <taxon>Spermatophyta</taxon>
        <taxon>Magnoliopsida</taxon>
        <taxon>Liliopsida</taxon>
        <taxon>Poales</taxon>
        <taxon>Poaceae</taxon>
        <taxon>PACMAD clade</taxon>
        <taxon>Panicoideae</taxon>
        <taxon>Andropogonodae</taxon>
        <taxon>Andropogoneae</taxon>
        <taxon>Tripsacinae</taxon>
        <taxon>Zea</taxon>
    </lineage>
</organism>
<sequence>MEAEYPHQQAAPSYSTTATVFWPYATRRRKRAEDGSDLSLASDMDLDADAQRAADKLKAVSEELGHEIRVFSSENFALQPSKLPSADHEEGDDFYELQPADYYNLISNRMGGRKYFLGSFKLTY</sequence>
<evidence type="ECO:0000313" key="1">
    <source>
        <dbReference type="EMBL" id="ONM16535.1"/>
    </source>
</evidence>